<dbReference type="EMBL" id="VSSQ01121895">
    <property type="protein sequence ID" value="MPN54061.1"/>
    <property type="molecule type" value="Genomic_DNA"/>
</dbReference>
<comment type="caution">
    <text evidence="1">The sequence shown here is derived from an EMBL/GenBank/DDBJ whole genome shotgun (WGS) entry which is preliminary data.</text>
</comment>
<evidence type="ECO:0000313" key="1">
    <source>
        <dbReference type="EMBL" id="MPN54061.1"/>
    </source>
</evidence>
<organism evidence="1">
    <name type="scientific">bioreactor metagenome</name>
    <dbReference type="NCBI Taxonomy" id="1076179"/>
    <lineage>
        <taxon>unclassified sequences</taxon>
        <taxon>metagenomes</taxon>
        <taxon>ecological metagenomes</taxon>
    </lineage>
</organism>
<gene>
    <name evidence="1" type="ORF">SDC9_201730</name>
</gene>
<accession>A0A645IRQ0</accession>
<reference evidence="1" key="1">
    <citation type="submission" date="2019-08" db="EMBL/GenBank/DDBJ databases">
        <authorList>
            <person name="Kucharzyk K."/>
            <person name="Murdoch R.W."/>
            <person name="Higgins S."/>
            <person name="Loffler F."/>
        </authorList>
    </citation>
    <scope>NUCLEOTIDE SEQUENCE</scope>
</reference>
<proteinExistence type="predicted"/>
<protein>
    <submittedName>
        <fullName evidence="1">Uncharacterized protein</fullName>
    </submittedName>
</protein>
<dbReference type="AlphaFoldDB" id="A0A645IRQ0"/>
<sequence length="102" mass="11264">MNPGTFDSGYQADFSSSLSTGYSAARLYHGSDNSTGPVFGFDESGLWINGTYENSHTIRSRTRRAMRGTFHQWFGVKISDGQLAESPANQVYMPVVSTKDKE</sequence>
<name>A0A645IRQ0_9ZZZZ</name>